<protein>
    <submittedName>
        <fullName evidence="4">2,4-dienoyl-CoA reductase-like NADH-dependent reductase (Old Yellow Enzyme family)</fullName>
    </submittedName>
</protein>
<dbReference type="InterPro" id="IPR001155">
    <property type="entry name" value="OxRdtase_FMN_N"/>
</dbReference>
<evidence type="ECO:0000256" key="2">
    <source>
        <dbReference type="ARBA" id="ARBA00023002"/>
    </source>
</evidence>
<sequence>MDKINLLSSYTFSNGFVVKNRIVMAPMTTMSSFYNGQITEDELKYYQLRAGGPGMLITGVAYITEQGKGFEGQLGASSLQHLSGLTKLAKTIKQNGTKAILQIFHAGRMSNSKVLRGINTVSASDVAALRPDAEKPKALSENEILTIIEDFANATHLAIQAGFDGIELHGANTYLLQQFFSPHSNRRTDQWGGDLSKRMKFPLAVIKKIKTMINTTAKQPFLLGYRLSPEEFETPGIRLQDTLTFVDKLATSGIDYLHTSIGHIWRQPIGEHLDSSPIILQMLNVINNRIPLIGGGSVQTPDEVTNILNKGIPLVALGRELIREPKWVQKVENDDAQSIRYRLSKAEMDELAIPPAMQIYLNESFRDVMDFTTDTSLSTNRYLNQIAPMEGYEKKL</sequence>
<accession>A0A495RIH8</accession>
<dbReference type="RefSeq" id="WP_121144064.1">
    <property type="nucleotide sequence ID" value="NZ_RBWY01000001.1"/>
</dbReference>
<dbReference type="GO" id="GO:0016491">
    <property type="term" value="F:oxidoreductase activity"/>
    <property type="evidence" value="ECO:0007669"/>
    <property type="project" value="UniProtKB-KW"/>
</dbReference>
<dbReference type="InterPro" id="IPR051799">
    <property type="entry name" value="NADH_flavin_oxidoreductase"/>
</dbReference>
<organism evidence="4 5">
    <name type="scientific">Orbus hercynius</name>
    <dbReference type="NCBI Taxonomy" id="593135"/>
    <lineage>
        <taxon>Bacteria</taxon>
        <taxon>Pseudomonadati</taxon>
        <taxon>Pseudomonadota</taxon>
        <taxon>Gammaproteobacteria</taxon>
        <taxon>Orbales</taxon>
        <taxon>Orbaceae</taxon>
        <taxon>Orbus</taxon>
    </lineage>
</organism>
<name>A0A495RIH8_9GAMM</name>
<keyword evidence="1" id="KW-0285">Flavoprotein</keyword>
<dbReference type="CDD" id="cd04735">
    <property type="entry name" value="OYE_like_4_FMN"/>
    <property type="match status" value="1"/>
</dbReference>
<dbReference type="PANTHER" id="PTHR43656:SF2">
    <property type="entry name" value="BINDING OXIDOREDUCTASE, PUTATIVE (AFU_ORTHOLOGUE AFUA_2G08260)-RELATED"/>
    <property type="match status" value="1"/>
</dbReference>
<dbReference type="PANTHER" id="PTHR43656">
    <property type="entry name" value="BINDING OXIDOREDUCTASE, PUTATIVE (AFU_ORTHOLOGUE AFUA_2G08260)-RELATED"/>
    <property type="match status" value="1"/>
</dbReference>
<gene>
    <name evidence="4" type="ORF">DES39_0364</name>
</gene>
<dbReference type="SUPFAM" id="SSF51395">
    <property type="entry name" value="FMN-linked oxidoreductases"/>
    <property type="match status" value="1"/>
</dbReference>
<dbReference type="OrthoDB" id="8523426at2"/>
<dbReference type="AlphaFoldDB" id="A0A495RIH8"/>
<evidence type="ECO:0000259" key="3">
    <source>
        <dbReference type="Pfam" id="PF00724"/>
    </source>
</evidence>
<evidence type="ECO:0000256" key="1">
    <source>
        <dbReference type="ARBA" id="ARBA00022630"/>
    </source>
</evidence>
<dbReference type="Gene3D" id="3.20.20.70">
    <property type="entry name" value="Aldolase class I"/>
    <property type="match status" value="1"/>
</dbReference>
<evidence type="ECO:0000313" key="4">
    <source>
        <dbReference type="EMBL" id="RKS87149.1"/>
    </source>
</evidence>
<dbReference type="EMBL" id="RBWY01000001">
    <property type="protein sequence ID" value="RKS87149.1"/>
    <property type="molecule type" value="Genomic_DNA"/>
</dbReference>
<evidence type="ECO:0000313" key="5">
    <source>
        <dbReference type="Proteomes" id="UP000278542"/>
    </source>
</evidence>
<dbReference type="Pfam" id="PF00724">
    <property type="entry name" value="Oxidored_FMN"/>
    <property type="match status" value="1"/>
</dbReference>
<dbReference type="InterPro" id="IPR013785">
    <property type="entry name" value="Aldolase_TIM"/>
</dbReference>
<reference evidence="4 5" key="1">
    <citation type="submission" date="2018-10" db="EMBL/GenBank/DDBJ databases">
        <title>Genomic Encyclopedia of Type Strains, Phase IV (KMG-IV): sequencing the most valuable type-strain genomes for metagenomic binning, comparative biology and taxonomic classification.</title>
        <authorList>
            <person name="Goeker M."/>
        </authorList>
    </citation>
    <scope>NUCLEOTIDE SEQUENCE [LARGE SCALE GENOMIC DNA]</scope>
    <source>
        <strain evidence="4 5">DSM 22228</strain>
    </source>
</reference>
<keyword evidence="5" id="KW-1185">Reference proteome</keyword>
<comment type="caution">
    <text evidence="4">The sequence shown here is derived from an EMBL/GenBank/DDBJ whole genome shotgun (WGS) entry which is preliminary data.</text>
</comment>
<dbReference type="GO" id="GO:0010181">
    <property type="term" value="F:FMN binding"/>
    <property type="evidence" value="ECO:0007669"/>
    <property type="project" value="InterPro"/>
</dbReference>
<feature type="domain" description="NADH:flavin oxidoreductase/NADH oxidase N-terminal" evidence="3">
    <location>
        <begin position="17"/>
        <end position="334"/>
    </location>
</feature>
<keyword evidence="2" id="KW-0560">Oxidoreductase</keyword>
<proteinExistence type="predicted"/>
<dbReference type="Proteomes" id="UP000278542">
    <property type="component" value="Unassembled WGS sequence"/>
</dbReference>